<comment type="caution">
    <text evidence="2">The sequence shown here is derived from an EMBL/GenBank/DDBJ whole genome shotgun (WGS) entry which is preliminary data.</text>
</comment>
<accession>A0A4Z2HB60</accession>
<evidence type="ECO:0000313" key="3">
    <source>
        <dbReference type="Proteomes" id="UP000314294"/>
    </source>
</evidence>
<feature type="region of interest" description="Disordered" evidence="1">
    <location>
        <begin position="1"/>
        <end position="35"/>
    </location>
</feature>
<organism evidence="2 3">
    <name type="scientific">Liparis tanakae</name>
    <name type="common">Tanaka's snailfish</name>
    <dbReference type="NCBI Taxonomy" id="230148"/>
    <lineage>
        <taxon>Eukaryota</taxon>
        <taxon>Metazoa</taxon>
        <taxon>Chordata</taxon>
        <taxon>Craniata</taxon>
        <taxon>Vertebrata</taxon>
        <taxon>Euteleostomi</taxon>
        <taxon>Actinopterygii</taxon>
        <taxon>Neopterygii</taxon>
        <taxon>Teleostei</taxon>
        <taxon>Neoteleostei</taxon>
        <taxon>Acanthomorphata</taxon>
        <taxon>Eupercaria</taxon>
        <taxon>Perciformes</taxon>
        <taxon>Cottioidei</taxon>
        <taxon>Cottales</taxon>
        <taxon>Liparidae</taxon>
        <taxon>Liparis</taxon>
    </lineage>
</organism>
<gene>
    <name evidence="2" type="ORF">EYF80_026936</name>
</gene>
<protein>
    <submittedName>
        <fullName evidence="2">Uncharacterized protein</fullName>
    </submittedName>
</protein>
<name>A0A4Z2HB60_9TELE</name>
<feature type="compositionally biased region" description="Basic and acidic residues" evidence="1">
    <location>
        <begin position="1"/>
        <end position="11"/>
    </location>
</feature>
<keyword evidence="3" id="KW-1185">Reference proteome</keyword>
<dbReference type="EMBL" id="SRLO01000285">
    <property type="protein sequence ID" value="TNN62861.1"/>
    <property type="molecule type" value="Genomic_DNA"/>
</dbReference>
<reference evidence="2 3" key="1">
    <citation type="submission" date="2019-03" db="EMBL/GenBank/DDBJ databases">
        <title>First draft genome of Liparis tanakae, snailfish: a comprehensive survey of snailfish specific genes.</title>
        <authorList>
            <person name="Kim W."/>
            <person name="Song I."/>
            <person name="Jeong J.-H."/>
            <person name="Kim D."/>
            <person name="Kim S."/>
            <person name="Ryu S."/>
            <person name="Song J.Y."/>
            <person name="Lee S.K."/>
        </authorList>
    </citation>
    <scope>NUCLEOTIDE SEQUENCE [LARGE SCALE GENOMIC DNA]</scope>
    <source>
        <tissue evidence="2">Muscle</tissue>
    </source>
</reference>
<evidence type="ECO:0000313" key="2">
    <source>
        <dbReference type="EMBL" id="TNN62861.1"/>
    </source>
</evidence>
<dbReference type="AlphaFoldDB" id="A0A4Z2HB60"/>
<evidence type="ECO:0000256" key="1">
    <source>
        <dbReference type="SAM" id="MobiDB-lite"/>
    </source>
</evidence>
<sequence length="81" mass="8162">MKEEKPSEELRTCSPPSRGCEVSPERASPGGGALRPLDGGVGGAGAVLVQLVGLPVVLLADLCEVVHAQAAELLCDGALTL</sequence>
<proteinExistence type="predicted"/>
<dbReference type="Proteomes" id="UP000314294">
    <property type="component" value="Unassembled WGS sequence"/>
</dbReference>